<evidence type="ECO:0000313" key="2">
    <source>
        <dbReference type="Proteomes" id="UP000829447"/>
    </source>
</evidence>
<protein>
    <submittedName>
        <fullName evidence="1">Uncharacterized protein</fullName>
    </submittedName>
</protein>
<name>A0ACC5WEG3_PANGG</name>
<keyword evidence="2" id="KW-1185">Reference proteome</keyword>
<sequence length="485" mass="52451">MAAILKTPRLVSPRDRGVSIGPWRNSTFCPIICPPNSHYNSCVSPCQPSCTPPPTSQCTGPCSEGCVCDPGYVLSGDKCVNADACGCTHNGQYYQPGDKFYTKDCELLCKCDPPFVNCSAAECPPKQQCGVQGGEIGCYPVDSQDCIISGDPHYNTFDAGQYVILTTPFGLEVRWDGNHYAKITVPSTYYDQMCGLCGDYNGNPSNDFTKPDGSLVGSSDQFGNSWQTDKDEDETCKPDITPDPPCDPSLEAEVSKPEKCGKITSTTGPFRDCIKVVDPLPFFQSCVFDMCRYDGLLETLCDQLQAYTDSCLSAGAPVYQWRELDFCPLVCPPNSHYSMCVSSCPETCVGVNGPPGCGQKCVEGCKCDPGFVLSHNKCVPLKDCGCVDLDGSYHPVNESWYLEGCEHQCMCLSGRTILCYNTSCLPTETCQLLDGEYICKPNVSQSTTPEPTTTQPSTPKPPTPQPTTPKPTSTTPPTTTPGKND</sequence>
<dbReference type="Proteomes" id="UP000829447">
    <property type="component" value="Linkage Group LG4"/>
</dbReference>
<gene>
    <name evidence="1" type="ORF">PGIGA_G00203610</name>
</gene>
<proteinExistence type="predicted"/>
<comment type="caution">
    <text evidence="1">The sequence shown here is derived from an EMBL/GenBank/DDBJ whole genome shotgun (WGS) entry which is preliminary data.</text>
</comment>
<organism evidence="1 2">
    <name type="scientific">Pangasianodon gigas</name>
    <name type="common">Mekong giant catfish</name>
    <name type="synonym">Pangasius gigas</name>
    <dbReference type="NCBI Taxonomy" id="30993"/>
    <lineage>
        <taxon>Eukaryota</taxon>
        <taxon>Metazoa</taxon>
        <taxon>Chordata</taxon>
        <taxon>Craniata</taxon>
        <taxon>Vertebrata</taxon>
        <taxon>Euteleostomi</taxon>
        <taxon>Actinopterygii</taxon>
        <taxon>Neopterygii</taxon>
        <taxon>Teleostei</taxon>
        <taxon>Ostariophysi</taxon>
        <taxon>Siluriformes</taxon>
        <taxon>Pangasiidae</taxon>
        <taxon>Pangasianodon</taxon>
    </lineage>
</organism>
<accession>A0ACC5WEG3</accession>
<dbReference type="EMBL" id="CM040457">
    <property type="protein sequence ID" value="MCI4377452.1"/>
    <property type="molecule type" value="Genomic_DNA"/>
</dbReference>
<evidence type="ECO:0000313" key="1">
    <source>
        <dbReference type="EMBL" id="MCI4377452.1"/>
    </source>
</evidence>
<reference evidence="1 2" key="1">
    <citation type="journal article" date="2022" name="bioRxiv">
        <title>An ancient truncated duplication of the anti-Mullerian hormone receptor type 2 gene is a potential conserved master sex determinant in the Pangasiidae catfish family.</title>
        <authorList>
            <person name="Wen M."/>
            <person name="Pan Q."/>
            <person name="Jouanno E."/>
            <person name="Montfort J."/>
            <person name="Zahm M."/>
            <person name="Cabau C."/>
            <person name="Klopp C."/>
            <person name="Iampietro C."/>
            <person name="Roques C."/>
            <person name="Bouchez O."/>
            <person name="Castinel A."/>
            <person name="Donnadieu C."/>
            <person name="Parrinello H."/>
            <person name="Poncet C."/>
            <person name="Belmonte E."/>
            <person name="Gautier V."/>
            <person name="Avarre J.-C."/>
            <person name="Dugue R."/>
            <person name="Gustiano R."/>
            <person name="Ha T.T.T."/>
            <person name="Campet M."/>
            <person name="Sriphairoj K."/>
            <person name="Ribolli J."/>
            <person name="de Almeida F.L."/>
            <person name="Desvignes T."/>
            <person name="Postlethwait J.H."/>
            <person name="Bucao C.F."/>
            <person name="Robinson-Rechavi M."/>
            <person name="Bobe J."/>
            <person name="Herpin A."/>
            <person name="Guiguen Y."/>
        </authorList>
    </citation>
    <scope>NUCLEOTIDE SEQUENCE [LARGE SCALE GENOMIC DNA]</scope>
    <source>
        <strain evidence="1">YG-Dec2019</strain>
    </source>
</reference>